<name>A0A0B7N718_9FUNG</name>
<dbReference type="AlphaFoldDB" id="A0A0B7N718"/>
<organism evidence="1 2">
    <name type="scientific">Parasitella parasitica</name>
    <dbReference type="NCBI Taxonomy" id="35722"/>
    <lineage>
        <taxon>Eukaryota</taxon>
        <taxon>Fungi</taxon>
        <taxon>Fungi incertae sedis</taxon>
        <taxon>Mucoromycota</taxon>
        <taxon>Mucoromycotina</taxon>
        <taxon>Mucoromycetes</taxon>
        <taxon>Mucorales</taxon>
        <taxon>Mucorineae</taxon>
        <taxon>Mucoraceae</taxon>
        <taxon>Parasitella</taxon>
    </lineage>
</organism>
<keyword evidence="2" id="KW-1185">Reference proteome</keyword>
<reference evidence="1 2" key="1">
    <citation type="submission" date="2014-09" db="EMBL/GenBank/DDBJ databases">
        <authorList>
            <person name="Ellenberger Sabrina"/>
        </authorList>
    </citation>
    <scope>NUCLEOTIDE SEQUENCE [LARGE SCALE GENOMIC DNA]</scope>
    <source>
        <strain evidence="1 2">CBS 412.66</strain>
    </source>
</reference>
<sequence>MNQATYAASNPAPQNQTKIVVNPKSSVCIEAEDATLDATVEKSDLTFCGTDNGLVKLTETVAFGYERLNFHWKL</sequence>
<dbReference type="EMBL" id="LN729408">
    <property type="protein sequence ID" value="CEP13229.1"/>
    <property type="molecule type" value="Genomic_DNA"/>
</dbReference>
<protein>
    <submittedName>
        <fullName evidence="1">Uncharacterized protein</fullName>
    </submittedName>
</protein>
<dbReference type="OrthoDB" id="2290022at2759"/>
<proteinExistence type="predicted"/>
<gene>
    <name evidence="1" type="primary">PARPA_07278.1 scaffold 26887</name>
</gene>
<dbReference type="Proteomes" id="UP000054107">
    <property type="component" value="Unassembled WGS sequence"/>
</dbReference>
<accession>A0A0B7N718</accession>
<evidence type="ECO:0000313" key="2">
    <source>
        <dbReference type="Proteomes" id="UP000054107"/>
    </source>
</evidence>
<evidence type="ECO:0000313" key="1">
    <source>
        <dbReference type="EMBL" id="CEP13229.1"/>
    </source>
</evidence>